<dbReference type="Proteomes" id="UP000002051">
    <property type="component" value="Chromosome 8"/>
</dbReference>
<reference evidence="1 3" key="2">
    <citation type="journal article" date="2014" name="BMC Genomics">
        <title>An improved genome release (version Mt4.0) for the model legume Medicago truncatula.</title>
        <authorList>
            <person name="Tang H."/>
            <person name="Krishnakumar V."/>
            <person name="Bidwell S."/>
            <person name="Rosen B."/>
            <person name="Chan A."/>
            <person name="Zhou S."/>
            <person name="Gentzbittel L."/>
            <person name="Childs K.L."/>
            <person name="Yandell M."/>
            <person name="Gundlach H."/>
            <person name="Mayer K.F."/>
            <person name="Schwartz D.C."/>
            <person name="Town C.D."/>
        </authorList>
    </citation>
    <scope>GENOME REANNOTATION</scope>
    <source>
        <strain evidence="2 3">cv. Jemalong A17</strain>
    </source>
</reference>
<gene>
    <name evidence="1" type="ordered locus">MTR_8g022750</name>
</gene>
<dbReference type="PANTHER" id="PTHR47074:SF48">
    <property type="entry name" value="POLYNUCLEOTIDYL TRANSFERASE, RIBONUCLEASE H-LIKE SUPERFAMILY PROTEIN"/>
    <property type="match status" value="1"/>
</dbReference>
<evidence type="ECO:0000313" key="1">
    <source>
        <dbReference type="EMBL" id="AET01889.1"/>
    </source>
</evidence>
<dbReference type="AlphaFoldDB" id="G7L935"/>
<dbReference type="PaxDb" id="3880-AET01889"/>
<organism evidence="1 3">
    <name type="scientific">Medicago truncatula</name>
    <name type="common">Barrel medic</name>
    <name type="synonym">Medicago tribuloides</name>
    <dbReference type="NCBI Taxonomy" id="3880"/>
    <lineage>
        <taxon>Eukaryota</taxon>
        <taxon>Viridiplantae</taxon>
        <taxon>Streptophyta</taxon>
        <taxon>Embryophyta</taxon>
        <taxon>Tracheophyta</taxon>
        <taxon>Spermatophyta</taxon>
        <taxon>Magnoliopsida</taxon>
        <taxon>eudicotyledons</taxon>
        <taxon>Gunneridae</taxon>
        <taxon>Pentapetalae</taxon>
        <taxon>rosids</taxon>
        <taxon>fabids</taxon>
        <taxon>Fabales</taxon>
        <taxon>Fabaceae</taxon>
        <taxon>Papilionoideae</taxon>
        <taxon>50 kb inversion clade</taxon>
        <taxon>NPAAA clade</taxon>
        <taxon>Hologalegina</taxon>
        <taxon>IRL clade</taxon>
        <taxon>Trifolieae</taxon>
        <taxon>Medicago</taxon>
    </lineage>
</organism>
<dbReference type="EnsemblPlants" id="AET01889">
    <property type="protein sequence ID" value="AET01889"/>
    <property type="gene ID" value="MTR_8g022750"/>
</dbReference>
<accession>G7L935</accession>
<dbReference type="PANTHER" id="PTHR47074">
    <property type="entry name" value="BNAC02G40300D PROTEIN"/>
    <property type="match status" value="1"/>
</dbReference>
<evidence type="ECO:0000313" key="3">
    <source>
        <dbReference type="Proteomes" id="UP000002051"/>
    </source>
</evidence>
<dbReference type="HOGENOM" id="CLU_964333_0_0_1"/>
<evidence type="ECO:0000313" key="2">
    <source>
        <dbReference type="EnsemblPlants" id="AET01889"/>
    </source>
</evidence>
<reference evidence="2" key="3">
    <citation type="submission" date="2015-04" db="UniProtKB">
        <authorList>
            <consortium name="EnsemblPlants"/>
        </authorList>
    </citation>
    <scope>IDENTIFICATION</scope>
    <source>
        <strain evidence="2">cv. Jemalong A17</strain>
    </source>
</reference>
<evidence type="ECO:0008006" key="4">
    <source>
        <dbReference type="Google" id="ProtNLM"/>
    </source>
</evidence>
<keyword evidence="3" id="KW-1185">Reference proteome</keyword>
<dbReference type="InterPro" id="IPR052929">
    <property type="entry name" value="RNase_H-like_EbsB-rel"/>
</dbReference>
<reference evidence="1 3" key="1">
    <citation type="journal article" date="2011" name="Nature">
        <title>The Medicago genome provides insight into the evolution of rhizobial symbioses.</title>
        <authorList>
            <person name="Young N.D."/>
            <person name="Debelle F."/>
            <person name="Oldroyd G.E."/>
            <person name="Geurts R."/>
            <person name="Cannon S.B."/>
            <person name="Udvardi M.K."/>
            <person name="Benedito V.A."/>
            <person name="Mayer K.F."/>
            <person name="Gouzy J."/>
            <person name="Schoof H."/>
            <person name="Van de Peer Y."/>
            <person name="Proost S."/>
            <person name="Cook D.R."/>
            <person name="Meyers B.C."/>
            <person name="Spannagl M."/>
            <person name="Cheung F."/>
            <person name="De Mita S."/>
            <person name="Krishnakumar V."/>
            <person name="Gundlach H."/>
            <person name="Zhou S."/>
            <person name="Mudge J."/>
            <person name="Bharti A.K."/>
            <person name="Murray J.D."/>
            <person name="Naoumkina M.A."/>
            <person name="Rosen B."/>
            <person name="Silverstein K.A."/>
            <person name="Tang H."/>
            <person name="Rombauts S."/>
            <person name="Zhao P.X."/>
            <person name="Zhou P."/>
            <person name="Barbe V."/>
            <person name="Bardou P."/>
            <person name="Bechner M."/>
            <person name="Bellec A."/>
            <person name="Berger A."/>
            <person name="Berges H."/>
            <person name="Bidwell S."/>
            <person name="Bisseling T."/>
            <person name="Choisne N."/>
            <person name="Couloux A."/>
            <person name="Denny R."/>
            <person name="Deshpande S."/>
            <person name="Dai X."/>
            <person name="Doyle J.J."/>
            <person name="Dudez A.M."/>
            <person name="Farmer A.D."/>
            <person name="Fouteau S."/>
            <person name="Franken C."/>
            <person name="Gibelin C."/>
            <person name="Gish J."/>
            <person name="Goldstein S."/>
            <person name="Gonzalez A.J."/>
            <person name="Green P.J."/>
            <person name="Hallab A."/>
            <person name="Hartog M."/>
            <person name="Hua A."/>
            <person name="Humphray S.J."/>
            <person name="Jeong D.H."/>
            <person name="Jing Y."/>
            <person name="Jocker A."/>
            <person name="Kenton S.M."/>
            <person name="Kim D.J."/>
            <person name="Klee K."/>
            <person name="Lai H."/>
            <person name="Lang C."/>
            <person name="Lin S."/>
            <person name="Macmil S.L."/>
            <person name="Magdelenat G."/>
            <person name="Matthews L."/>
            <person name="McCorrison J."/>
            <person name="Monaghan E.L."/>
            <person name="Mun J.H."/>
            <person name="Najar F.Z."/>
            <person name="Nicholson C."/>
            <person name="Noirot C."/>
            <person name="O'Bleness M."/>
            <person name="Paule C.R."/>
            <person name="Poulain J."/>
            <person name="Prion F."/>
            <person name="Qin B."/>
            <person name="Qu C."/>
            <person name="Retzel E.F."/>
            <person name="Riddle C."/>
            <person name="Sallet E."/>
            <person name="Samain S."/>
            <person name="Samson N."/>
            <person name="Sanders I."/>
            <person name="Saurat O."/>
            <person name="Scarpelli C."/>
            <person name="Schiex T."/>
            <person name="Segurens B."/>
            <person name="Severin A.J."/>
            <person name="Sherrier D.J."/>
            <person name="Shi R."/>
            <person name="Sims S."/>
            <person name="Singer S.R."/>
            <person name="Sinharoy S."/>
            <person name="Sterck L."/>
            <person name="Viollet A."/>
            <person name="Wang B.B."/>
            <person name="Wang K."/>
            <person name="Wang M."/>
            <person name="Wang X."/>
            <person name="Warfsmann J."/>
            <person name="Weissenbach J."/>
            <person name="White D.D."/>
            <person name="White J.D."/>
            <person name="Wiley G.B."/>
            <person name="Wincker P."/>
            <person name="Xing Y."/>
            <person name="Yang L."/>
            <person name="Yao Z."/>
            <person name="Ying F."/>
            <person name="Zhai J."/>
            <person name="Zhou L."/>
            <person name="Zuber A."/>
            <person name="Denarie J."/>
            <person name="Dixon R.A."/>
            <person name="May G.D."/>
            <person name="Schwartz D.C."/>
            <person name="Rogers J."/>
            <person name="Quetier F."/>
            <person name="Town C.D."/>
            <person name="Roe B.A."/>
        </authorList>
    </citation>
    <scope>NUCLEOTIDE SEQUENCE [LARGE SCALE GENOMIC DNA]</scope>
    <source>
        <strain evidence="1">A17</strain>
        <strain evidence="2 3">cv. Jemalong A17</strain>
    </source>
</reference>
<name>G7L935_MEDTR</name>
<sequence>MVMNLLWSSFRRNNSRLHLPSCWHLIWKLKIPPKIKNLVTPKADEGEEWSPVHKGQSTMLKVVWMLQILCGVCCRDCFPTRARLISTCMHCPIDCVLCGSNFDDSIRVILECPSAMHIWREVNLLDKIDRALRQDYNMYALIFSLLSQLTLSQSAQFATILWSIWKRMNLMLWQQKTETNLIRWEKPARGRYKCNIDASFSPSLNKVSIGMCMIMLVSLCEAVGLHTILQWITDLQFDNVDFVLDSQQVVDSFHPCVDDNSELGCIVNVCRRLFHDSFQNSHVEFNETN</sequence>
<dbReference type="EMBL" id="CM001224">
    <property type="protein sequence ID" value="AET01889.1"/>
    <property type="molecule type" value="Genomic_DNA"/>
</dbReference>
<protein>
    <recommendedName>
        <fullName evidence="4">RNase H type-1 domain-containing protein</fullName>
    </recommendedName>
</protein>
<proteinExistence type="predicted"/>